<dbReference type="InterPro" id="IPR003409">
    <property type="entry name" value="MORN"/>
</dbReference>
<protein>
    <submittedName>
        <fullName evidence="3 4">Uncharacterized protein</fullName>
    </submittedName>
</protein>
<accession>L1IPA2</accession>
<feature type="region of interest" description="Disordered" evidence="2">
    <location>
        <begin position="1"/>
        <end position="39"/>
    </location>
</feature>
<evidence type="ECO:0000313" key="3">
    <source>
        <dbReference type="EMBL" id="EKX37887.1"/>
    </source>
</evidence>
<dbReference type="OMA" id="GVQKWKN"/>
<gene>
    <name evidence="3" type="ORF">GUITHDRAFT_165330</name>
</gene>
<proteinExistence type="predicted"/>
<dbReference type="HOGENOM" id="CLU_291261_0_0_1"/>
<reference evidence="3 5" key="1">
    <citation type="journal article" date="2012" name="Nature">
        <title>Algal genomes reveal evolutionary mosaicism and the fate of nucleomorphs.</title>
        <authorList>
            <consortium name="DOE Joint Genome Institute"/>
            <person name="Curtis B.A."/>
            <person name="Tanifuji G."/>
            <person name="Burki F."/>
            <person name="Gruber A."/>
            <person name="Irimia M."/>
            <person name="Maruyama S."/>
            <person name="Arias M.C."/>
            <person name="Ball S.G."/>
            <person name="Gile G.H."/>
            <person name="Hirakawa Y."/>
            <person name="Hopkins J.F."/>
            <person name="Kuo A."/>
            <person name="Rensing S.A."/>
            <person name="Schmutz J."/>
            <person name="Symeonidi A."/>
            <person name="Elias M."/>
            <person name="Eveleigh R.J."/>
            <person name="Herman E.K."/>
            <person name="Klute M.J."/>
            <person name="Nakayama T."/>
            <person name="Obornik M."/>
            <person name="Reyes-Prieto A."/>
            <person name="Armbrust E.V."/>
            <person name="Aves S.J."/>
            <person name="Beiko R.G."/>
            <person name="Coutinho P."/>
            <person name="Dacks J.B."/>
            <person name="Durnford D.G."/>
            <person name="Fast N.M."/>
            <person name="Green B.R."/>
            <person name="Grisdale C.J."/>
            <person name="Hempel F."/>
            <person name="Henrissat B."/>
            <person name="Hoppner M.P."/>
            <person name="Ishida K."/>
            <person name="Kim E."/>
            <person name="Koreny L."/>
            <person name="Kroth P.G."/>
            <person name="Liu Y."/>
            <person name="Malik S.B."/>
            <person name="Maier U.G."/>
            <person name="McRose D."/>
            <person name="Mock T."/>
            <person name="Neilson J.A."/>
            <person name="Onodera N.T."/>
            <person name="Poole A.M."/>
            <person name="Pritham E.J."/>
            <person name="Richards T.A."/>
            <person name="Rocap G."/>
            <person name="Roy S.W."/>
            <person name="Sarai C."/>
            <person name="Schaack S."/>
            <person name="Shirato S."/>
            <person name="Slamovits C.H."/>
            <person name="Spencer D.F."/>
            <person name="Suzuki S."/>
            <person name="Worden A.Z."/>
            <person name="Zauner S."/>
            <person name="Barry K."/>
            <person name="Bell C."/>
            <person name="Bharti A.K."/>
            <person name="Crow J.A."/>
            <person name="Grimwood J."/>
            <person name="Kramer R."/>
            <person name="Lindquist E."/>
            <person name="Lucas S."/>
            <person name="Salamov A."/>
            <person name="McFadden G.I."/>
            <person name="Lane C.E."/>
            <person name="Keeling P.J."/>
            <person name="Gray M.W."/>
            <person name="Grigoriev I.V."/>
            <person name="Archibald J.M."/>
        </authorList>
    </citation>
    <scope>NUCLEOTIDE SEQUENCE</scope>
    <source>
        <strain evidence="3 5">CCMP2712</strain>
    </source>
</reference>
<dbReference type="PANTHER" id="PTHR23084">
    <property type="entry name" value="PHOSPHATIDYLINOSITOL-4-PHOSPHATE 5-KINASE RELATED"/>
    <property type="match status" value="1"/>
</dbReference>
<dbReference type="EMBL" id="JH993053">
    <property type="protein sequence ID" value="EKX37887.1"/>
    <property type="molecule type" value="Genomic_DNA"/>
</dbReference>
<reference evidence="4" key="3">
    <citation type="submission" date="2016-03" db="UniProtKB">
        <authorList>
            <consortium name="EnsemblProtists"/>
        </authorList>
    </citation>
    <scope>IDENTIFICATION</scope>
</reference>
<dbReference type="GeneID" id="17294669"/>
<evidence type="ECO:0000256" key="1">
    <source>
        <dbReference type="ARBA" id="ARBA00022737"/>
    </source>
</evidence>
<sequence>MQSDDDLSVRSSSAALSYTTYTDDDDEDDKPVTVASSRKNDLYKEHDGCLLDQINQDLGKSLVLKTEKKRSRARGILGIMKGVIDDFLVPPEIRPYFEREQREIQKEQKLQQKLEKNAQPDLDKMFARQDVAAGQEVSRRRDGFAAVKLPDGSTYEGEWMEYKQHGYGKMTFPDGSQYSGFFSEGKRSGVGGFRSEAGGRSYKGEWLNGKAHGHGERHDRMKGVIYSGQWLHGKRHGCGMQLDCRTGNVLSGSWKEGMKDGTAVFVSNEMKDGLGKFIETWKDGVLLARSPYDPILHGTDLVNEASGAANLAKLKAMECERRDSSRWTGKMEEQDRQEAAAAPASCDDTEYALIPEREFRRLIHLAHSPDPQVEHMVLQVFDGAAEQPGSYEGETVFRVKQEVWDSSIRQLQHHFARKIQRHWRNNGLRRLVAACKKSYKDAVEKQNVMDGEAAAKKAARESSLVKQLNEGGATAAALFDRIARDPKKREASRLLYEARQLYSMESRVLPGMETNDYLVLSQRLVRRLQILEKDANAGRRMWDKAKLRLKFISASKPRSDNIVKKRSLMRFEDDYGAGENSAALSSYKFADGTSYNGETQAGLPHGFGAALYPDGSTFSGQFAKGKRNGLGVYSKTINSRTLKHMGEWLHDLRHGFAIEQLHLPAKPLKLFMCEYHFNTSLAKEAVLDPESTREWVRACEHVSDLANKFAFDSKRPAATGKLRLRLEPSELIEFEPAQGISVLTVMAGELNEGLKHGVGHMRWHDGRMFAGGFAGGKMTGLGMLMEADGSVFLGRFREGDQDGYGGFFSSDGIVLIGMWRSGRRHGAGVEQEEREGQVKWKAVVQYQQDELTKSPAGSKRLSEPSMTLVGEWWRTQASLAFPPTRQEFQGDGNGYKMFVGGHVNDQRNGYGVLMKHDGTRYVGEWMRDLPHGLGVEYYPDKSVYQGNFRRGKREGLGKYTLEDGSFYLGEWRQGRRQGRGWEHELFKMGTSAINIRDWLVEFDDDKEMSRKPKRNKQEGSWTREAEAKASKAAAIEEETIQDYEDLLDI</sequence>
<feature type="region of interest" description="Disordered" evidence="2">
    <location>
        <begin position="1008"/>
        <end position="1033"/>
    </location>
</feature>
<dbReference type="EnsemblProtists" id="EKX37887">
    <property type="protein sequence ID" value="EKX37887"/>
    <property type="gene ID" value="GUITHDRAFT_165330"/>
</dbReference>
<reference evidence="5" key="2">
    <citation type="submission" date="2012-11" db="EMBL/GenBank/DDBJ databases">
        <authorList>
            <person name="Kuo A."/>
            <person name="Curtis B.A."/>
            <person name="Tanifuji G."/>
            <person name="Burki F."/>
            <person name="Gruber A."/>
            <person name="Irimia M."/>
            <person name="Maruyama S."/>
            <person name="Arias M.C."/>
            <person name="Ball S.G."/>
            <person name="Gile G.H."/>
            <person name="Hirakawa Y."/>
            <person name="Hopkins J.F."/>
            <person name="Rensing S.A."/>
            <person name="Schmutz J."/>
            <person name="Symeonidi A."/>
            <person name="Elias M."/>
            <person name="Eveleigh R.J."/>
            <person name="Herman E.K."/>
            <person name="Klute M.J."/>
            <person name="Nakayama T."/>
            <person name="Obornik M."/>
            <person name="Reyes-Prieto A."/>
            <person name="Armbrust E.V."/>
            <person name="Aves S.J."/>
            <person name="Beiko R.G."/>
            <person name="Coutinho P."/>
            <person name="Dacks J.B."/>
            <person name="Durnford D.G."/>
            <person name="Fast N.M."/>
            <person name="Green B.R."/>
            <person name="Grisdale C."/>
            <person name="Hempe F."/>
            <person name="Henrissat B."/>
            <person name="Hoppner M.P."/>
            <person name="Ishida K.-I."/>
            <person name="Kim E."/>
            <person name="Koreny L."/>
            <person name="Kroth P.G."/>
            <person name="Liu Y."/>
            <person name="Malik S.-B."/>
            <person name="Maier U.G."/>
            <person name="McRose D."/>
            <person name="Mock T."/>
            <person name="Neilson J.A."/>
            <person name="Onodera N.T."/>
            <person name="Poole A.M."/>
            <person name="Pritham E.J."/>
            <person name="Richards T.A."/>
            <person name="Rocap G."/>
            <person name="Roy S.W."/>
            <person name="Sarai C."/>
            <person name="Schaack S."/>
            <person name="Shirato S."/>
            <person name="Slamovits C.H."/>
            <person name="Spencer D.F."/>
            <person name="Suzuki S."/>
            <person name="Worden A.Z."/>
            <person name="Zauner S."/>
            <person name="Barry K."/>
            <person name="Bell C."/>
            <person name="Bharti A.K."/>
            <person name="Crow J.A."/>
            <person name="Grimwood J."/>
            <person name="Kramer R."/>
            <person name="Lindquist E."/>
            <person name="Lucas S."/>
            <person name="Salamov A."/>
            <person name="McFadden G.I."/>
            <person name="Lane C.E."/>
            <person name="Keeling P.J."/>
            <person name="Gray M.W."/>
            <person name="Grigoriev I.V."/>
            <person name="Archibald J.M."/>
        </authorList>
    </citation>
    <scope>NUCLEOTIDE SEQUENCE</scope>
    <source>
        <strain evidence="5">CCMP2712</strain>
    </source>
</reference>
<organism evidence="3">
    <name type="scientific">Guillardia theta (strain CCMP2712)</name>
    <name type="common">Cryptophyte</name>
    <dbReference type="NCBI Taxonomy" id="905079"/>
    <lineage>
        <taxon>Eukaryota</taxon>
        <taxon>Cryptophyceae</taxon>
        <taxon>Pyrenomonadales</taxon>
        <taxon>Geminigeraceae</taxon>
        <taxon>Guillardia</taxon>
    </lineage>
</organism>
<dbReference type="SUPFAM" id="SSF82185">
    <property type="entry name" value="Histone H3 K4-specific methyltransferase SET7/9 N-terminal domain"/>
    <property type="match status" value="4"/>
</dbReference>
<dbReference type="eggNOG" id="KOG0229">
    <property type="taxonomic scope" value="Eukaryota"/>
</dbReference>
<evidence type="ECO:0000313" key="5">
    <source>
        <dbReference type="Proteomes" id="UP000011087"/>
    </source>
</evidence>
<dbReference type="eggNOG" id="KOG0231">
    <property type="taxonomic scope" value="Eukaryota"/>
</dbReference>
<dbReference type="AlphaFoldDB" id="L1IPA2"/>
<dbReference type="PaxDb" id="55529-EKX37887"/>
<dbReference type="PANTHER" id="PTHR23084:SF263">
    <property type="entry name" value="MORN REPEAT-CONTAINING PROTEIN 1"/>
    <property type="match status" value="1"/>
</dbReference>
<dbReference type="KEGG" id="gtt:GUITHDRAFT_165330"/>
<keyword evidence="1" id="KW-0677">Repeat</keyword>
<dbReference type="Proteomes" id="UP000011087">
    <property type="component" value="Unassembled WGS sequence"/>
</dbReference>
<name>L1IPA2_GUITC</name>
<keyword evidence="5" id="KW-1185">Reference proteome</keyword>
<dbReference type="RefSeq" id="XP_005824867.1">
    <property type="nucleotide sequence ID" value="XM_005824810.1"/>
</dbReference>
<dbReference type="SMART" id="SM00698">
    <property type="entry name" value="MORN"/>
    <property type="match status" value="12"/>
</dbReference>
<feature type="compositionally biased region" description="Low complexity" evidence="2">
    <location>
        <begin position="11"/>
        <end position="21"/>
    </location>
</feature>
<dbReference type="Gene3D" id="2.20.110.10">
    <property type="entry name" value="Histone H3 K4-specific methyltransferase SET7/9 N-terminal domain"/>
    <property type="match status" value="6"/>
</dbReference>
<feature type="compositionally biased region" description="Basic and acidic residues" evidence="2">
    <location>
        <begin position="1008"/>
        <end position="1029"/>
    </location>
</feature>
<dbReference type="OrthoDB" id="284854at2759"/>
<evidence type="ECO:0000313" key="4">
    <source>
        <dbReference type="EnsemblProtists" id="EKX37887"/>
    </source>
</evidence>
<dbReference type="Pfam" id="PF02493">
    <property type="entry name" value="MORN"/>
    <property type="match status" value="14"/>
</dbReference>
<evidence type="ECO:0000256" key="2">
    <source>
        <dbReference type="SAM" id="MobiDB-lite"/>
    </source>
</evidence>